<sequence length="426" mass="48034">MLKSKQTPSLEYLRTSPVRGQLELQDPKTAKGWRYLQTTDTADEFKVLLPPHTASMYEQLLKLEKLELARKAVSWERILEIRHLKDRMVRKCQKLSTVVPPRKHSHNEPFTFQTIVAPADFRLKEMEKWFRQQQVRLSTQRPIVAAATSSRPTRPHSHARSSCCARCAIVSPRLGPTRTFVRRDSPEHIKIHPPASPKSPKEGLKAKPPRPVTPTLIHDSPESVISQDLPLVPAKAESIASISTLQLPPMSPEPLPILFRRGGIPASELPPQSDEKPAAGPDGEAPPPLRHRRSCIRRSSTGDSVKTVSWADDRELTDRITKFTSAAQEAGAVDTEWEDVRQVYVHHMDKLDGLENQVQATLSRLEAETASLRTVCEGIREEKVALQRVVHEFGQKHNNYREKVADVLKGADELMSLYGIRHKSQS</sequence>
<evidence type="ECO:0000256" key="1">
    <source>
        <dbReference type="SAM" id="Coils"/>
    </source>
</evidence>
<feature type="region of interest" description="Disordered" evidence="2">
    <location>
        <begin position="178"/>
        <end position="218"/>
    </location>
</feature>
<dbReference type="Proteomes" id="UP001437256">
    <property type="component" value="Unassembled WGS sequence"/>
</dbReference>
<dbReference type="EMBL" id="JBBXMP010000002">
    <property type="protein sequence ID" value="KAL0071875.1"/>
    <property type="molecule type" value="Genomic_DNA"/>
</dbReference>
<gene>
    <name evidence="3" type="ORF">AAF712_000797</name>
</gene>
<name>A0ABR3AEG8_9AGAR</name>
<evidence type="ECO:0000313" key="4">
    <source>
        <dbReference type="Proteomes" id="UP001437256"/>
    </source>
</evidence>
<feature type="region of interest" description="Disordered" evidence="2">
    <location>
        <begin position="260"/>
        <end position="303"/>
    </location>
</feature>
<comment type="caution">
    <text evidence="3">The sequence shown here is derived from an EMBL/GenBank/DDBJ whole genome shotgun (WGS) entry which is preliminary data.</text>
</comment>
<feature type="compositionally biased region" description="Basic and acidic residues" evidence="2">
    <location>
        <begin position="181"/>
        <end position="190"/>
    </location>
</feature>
<proteinExistence type="predicted"/>
<reference evidence="3 4" key="1">
    <citation type="submission" date="2024-05" db="EMBL/GenBank/DDBJ databases">
        <title>A draft genome resource for the thread blight pathogen Marasmius tenuissimus strain MS-2.</title>
        <authorList>
            <person name="Yulfo-Soto G.E."/>
            <person name="Baruah I.K."/>
            <person name="Amoako-Attah I."/>
            <person name="Bukari Y."/>
            <person name="Meinhardt L.W."/>
            <person name="Bailey B.A."/>
            <person name="Cohen S.P."/>
        </authorList>
    </citation>
    <scope>NUCLEOTIDE SEQUENCE [LARGE SCALE GENOMIC DNA]</scope>
    <source>
        <strain evidence="3 4">MS-2</strain>
    </source>
</reference>
<accession>A0ABR3AEG8</accession>
<keyword evidence="4" id="KW-1185">Reference proteome</keyword>
<feature type="coiled-coil region" evidence="1">
    <location>
        <begin position="348"/>
        <end position="382"/>
    </location>
</feature>
<keyword evidence="1" id="KW-0175">Coiled coil</keyword>
<evidence type="ECO:0000256" key="2">
    <source>
        <dbReference type="SAM" id="MobiDB-lite"/>
    </source>
</evidence>
<protein>
    <submittedName>
        <fullName evidence="3">Uncharacterized protein</fullName>
    </submittedName>
</protein>
<organism evidence="3 4">
    <name type="scientific">Marasmius tenuissimus</name>
    <dbReference type="NCBI Taxonomy" id="585030"/>
    <lineage>
        <taxon>Eukaryota</taxon>
        <taxon>Fungi</taxon>
        <taxon>Dikarya</taxon>
        <taxon>Basidiomycota</taxon>
        <taxon>Agaricomycotina</taxon>
        <taxon>Agaricomycetes</taxon>
        <taxon>Agaricomycetidae</taxon>
        <taxon>Agaricales</taxon>
        <taxon>Marasmiineae</taxon>
        <taxon>Marasmiaceae</taxon>
        <taxon>Marasmius</taxon>
    </lineage>
</organism>
<evidence type="ECO:0000313" key="3">
    <source>
        <dbReference type="EMBL" id="KAL0071875.1"/>
    </source>
</evidence>